<protein>
    <submittedName>
        <fullName evidence="2">Uncharacterized protein</fullName>
    </submittedName>
</protein>
<dbReference type="Proteomes" id="UP000235392">
    <property type="component" value="Unassembled WGS sequence"/>
</dbReference>
<evidence type="ECO:0000313" key="2">
    <source>
        <dbReference type="EMBL" id="PLW40750.1"/>
    </source>
</evidence>
<dbReference type="EMBL" id="PGCI01000098">
    <property type="protein sequence ID" value="PLW40750.1"/>
    <property type="molecule type" value="Genomic_DNA"/>
</dbReference>
<name>A0A2N5USK7_9BASI</name>
<evidence type="ECO:0000313" key="4">
    <source>
        <dbReference type="Proteomes" id="UP000235388"/>
    </source>
</evidence>
<evidence type="ECO:0000313" key="5">
    <source>
        <dbReference type="Proteomes" id="UP000235392"/>
    </source>
</evidence>
<sequence>MSLADSDNACHLGNREAGRLREGLSESNLSDQRNMLDAVLDKFLRLSAYVFESDTLFFNHVLELEMCRDGNCDLVEGQDPAQ</sequence>
<keyword evidence="4" id="KW-1185">Reference proteome</keyword>
<gene>
    <name evidence="3" type="ORF">PCANC_07784</name>
    <name evidence="2" type="ORF">PCASD_09324</name>
    <name evidence="1" type="ORF">PCASD_22325</name>
</gene>
<dbReference type="AlphaFoldDB" id="A0A2N5USK7"/>
<comment type="caution">
    <text evidence="2">The sequence shown here is derived from an EMBL/GenBank/DDBJ whole genome shotgun (WGS) entry which is preliminary data.</text>
</comment>
<evidence type="ECO:0000313" key="3">
    <source>
        <dbReference type="EMBL" id="PLW49397.1"/>
    </source>
</evidence>
<organism evidence="2 5">
    <name type="scientific">Puccinia coronata f. sp. avenae</name>
    <dbReference type="NCBI Taxonomy" id="200324"/>
    <lineage>
        <taxon>Eukaryota</taxon>
        <taxon>Fungi</taxon>
        <taxon>Dikarya</taxon>
        <taxon>Basidiomycota</taxon>
        <taxon>Pucciniomycotina</taxon>
        <taxon>Pucciniomycetes</taxon>
        <taxon>Pucciniales</taxon>
        <taxon>Pucciniaceae</taxon>
        <taxon>Puccinia</taxon>
    </lineage>
</organism>
<dbReference type="EMBL" id="PGCI01001064">
    <property type="protein sequence ID" value="PLW08453.1"/>
    <property type="molecule type" value="Genomic_DNA"/>
</dbReference>
<accession>A0A2N5USK7</accession>
<evidence type="ECO:0000313" key="1">
    <source>
        <dbReference type="EMBL" id="PLW08453.1"/>
    </source>
</evidence>
<dbReference type="EMBL" id="PGCJ01000096">
    <property type="protein sequence ID" value="PLW49397.1"/>
    <property type="molecule type" value="Genomic_DNA"/>
</dbReference>
<proteinExistence type="predicted"/>
<dbReference type="Proteomes" id="UP000235388">
    <property type="component" value="Unassembled WGS sequence"/>
</dbReference>
<reference evidence="4 5" key="1">
    <citation type="submission" date="2017-11" db="EMBL/GenBank/DDBJ databases">
        <title>De novo assembly and phasing of dikaryotic genomes from two isolates of Puccinia coronata f. sp. avenae, the causal agent of oat crown rust.</title>
        <authorList>
            <person name="Miller M.E."/>
            <person name="Zhang Y."/>
            <person name="Omidvar V."/>
            <person name="Sperschneider J."/>
            <person name="Schwessinger B."/>
            <person name="Raley C."/>
            <person name="Palmer J.M."/>
            <person name="Garnica D."/>
            <person name="Upadhyaya N."/>
            <person name="Rathjen J."/>
            <person name="Taylor J.M."/>
            <person name="Park R.F."/>
            <person name="Dodds P.N."/>
            <person name="Hirsch C.D."/>
            <person name="Kianian S.F."/>
            <person name="Figueroa M."/>
        </authorList>
    </citation>
    <scope>NUCLEOTIDE SEQUENCE [LARGE SCALE GENOMIC DNA]</scope>
    <source>
        <strain evidence="3">12NC29</strain>
        <strain evidence="2">12SD80</strain>
    </source>
</reference>